<sequence length="181" mass="20256">MNFADLIPRLITIASDVGKEIIKVYEGNHKFLQLKKDQSLLMAKRSKSIDGCRPYIASLPKGVCIGGRFRGFYRVQRRAFGTDFYASCHDIKIFRGVASKNHLNIATSDFINRLRHVRLVQTGSSLKFCLIAKGTIGIYPRQSPICESSTASAQAVLDLVGNSVHYGKQAILNPFFYCYSQ</sequence>
<dbReference type="SUPFAM" id="SSF56655">
    <property type="entry name" value="Carbohydrate phosphatase"/>
    <property type="match status" value="1"/>
</dbReference>
<accession>D3V9I5</accession>
<dbReference type="Proteomes" id="UP000008075">
    <property type="component" value="Chromosome"/>
</dbReference>
<dbReference type="Gene3D" id="3.40.190.80">
    <property type="match status" value="1"/>
</dbReference>
<proteinExistence type="predicted"/>
<organism evidence="1 2">
    <name type="scientific">Xenorhabdus nematophila (strain ATCC 19061 / DSM 3370 / CCUG 14189 / LMG 1036 / NCIMB 9965 / AN6)</name>
    <dbReference type="NCBI Taxonomy" id="406817"/>
    <lineage>
        <taxon>Bacteria</taxon>
        <taxon>Pseudomonadati</taxon>
        <taxon>Pseudomonadota</taxon>
        <taxon>Gammaproteobacteria</taxon>
        <taxon>Enterobacterales</taxon>
        <taxon>Morganellaceae</taxon>
        <taxon>Xenorhabdus</taxon>
    </lineage>
</organism>
<name>D3V9I5_XENNA</name>
<dbReference type="GeneID" id="25361675"/>
<dbReference type="KEGG" id="xne:XNC1_3495"/>
<gene>
    <name evidence="1" type="ordered locus">XNC1_3495</name>
</gene>
<dbReference type="AlphaFoldDB" id="D3V9I5"/>
<dbReference type="RefSeq" id="WP_013185099.1">
    <property type="nucleotide sequence ID" value="NC_014228.1"/>
</dbReference>
<protein>
    <submittedName>
        <fullName evidence="1">Uncharacterized protein</fullName>
    </submittedName>
</protein>
<keyword evidence="2" id="KW-1185">Reference proteome</keyword>
<evidence type="ECO:0000313" key="1">
    <source>
        <dbReference type="EMBL" id="CBJ91535.1"/>
    </source>
</evidence>
<dbReference type="EMBL" id="FN667742">
    <property type="protein sequence ID" value="CBJ91535.1"/>
    <property type="molecule type" value="Genomic_DNA"/>
</dbReference>
<reference evidence="1 2" key="1">
    <citation type="journal article" date="2011" name="PLoS ONE">
        <title>The entomopathogenic bacterial endosymbionts xenorhabdus and photorhabdus: convergent lifestyles from divergent genomes.</title>
        <authorList>
            <person name="Chaston J.M."/>
            <person name="Suen G."/>
            <person name="Tucker S.L."/>
            <person name="Andersen A.W."/>
            <person name="Bhasin A."/>
            <person name="Bode E."/>
            <person name="Bode H.B."/>
            <person name="Brachmann A.O."/>
            <person name="Cowles C.E."/>
            <person name="Cowles K.N."/>
            <person name="Darby C."/>
            <person name="de Leon L."/>
            <person name="Drace K."/>
            <person name="Du Z."/>
            <person name="Givaudan A."/>
            <person name="Herbert Tran E.E."/>
            <person name="Jewell K.A."/>
            <person name="Knack J.J."/>
            <person name="Krasomil-Osterfeld K.C."/>
            <person name="Kukor R."/>
            <person name="Lanois A."/>
            <person name="Latreille P."/>
            <person name="Leimgruber N.K."/>
            <person name="Lipke C.M."/>
            <person name="Liu R."/>
            <person name="Lu X."/>
            <person name="Martens E.C."/>
            <person name="Marri P.R."/>
            <person name="Medigue C."/>
            <person name="Menard M.L."/>
            <person name="Miller N.M."/>
            <person name="Morales-Soto N."/>
            <person name="Norton S."/>
            <person name="Ogier J.C."/>
            <person name="Orchard S.S."/>
            <person name="Park D."/>
            <person name="Park Y."/>
            <person name="Qurollo B.A."/>
            <person name="Sugar D.R."/>
            <person name="Richards G.R."/>
            <person name="Rouy Z."/>
            <person name="Slominski B."/>
            <person name="Slominski K."/>
            <person name="Snyder H."/>
            <person name="Tjaden B.C."/>
            <person name="van der Hoeven R."/>
            <person name="Welch R.D."/>
            <person name="Wheeler C."/>
            <person name="Xiang B."/>
            <person name="Barbazuk B."/>
            <person name="Gaudriault S."/>
            <person name="Goodner B."/>
            <person name="Slater S.C."/>
            <person name="Forst S."/>
            <person name="Goldman B.S."/>
            <person name="Goodrich-Blair H."/>
        </authorList>
    </citation>
    <scope>NUCLEOTIDE SEQUENCE [LARGE SCALE GENOMIC DNA]</scope>
    <source>
        <strain evidence="2">ATCC 19061 / DSM 3370 / CCUG 14189 / LMG 1036 / NCIMB 9965 / AN6</strain>
    </source>
</reference>
<evidence type="ECO:0000313" key="2">
    <source>
        <dbReference type="Proteomes" id="UP000008075"/>
    </source>
</evidence>
<dbReference type="HOGENOM" id="CLU_1488476_0_0_6"/>
<dbReference type="eggNOG" id="COG1218">
    <property type="taxonomic scope" value="Bacteria"/>
</dbReference>
<dbReference type="STRING" id="406817.XNC1_3495"/>